<gene>
    <name evidence="7" type="ORF">UFOPK2582_01465</name>
    <name evidence="8" type="ORF">UFOPK3046_00502</name>
    <name evidence="9" type="ORF">UFOPK3914_00465</name>
    <name evidence="10" type="ORF">UFOPK4173_00643</name>
    <name evidence="11" type="ORF">UFOPK4354_00348</name>
</gene>
<dbReference type="SUPFAM" id="SSF53300">
    <property type="entry name" value="vWA-like"/>
    <property type="match status" value="1"/>
</dbReference>
<dbReference type="PANTHER" id="PTHR22550:SF5">
    <property type="entry name" value="LEUCINE ZIPPER PROTEIN 4"/>
    <property type="match status" value="1"/>
</dbReference>
<feature type="transmembrane region" description="Helical" evidence="5">
    <location>
        <begin position="58"/>
        <end position="75"/>
    </location>
</feature>
<dbReference type="InterPro" id="IPR036465">
    <property type="entry name" value="vWFA_dom_sf"/>
</dbReference>
<reference evidence="7" key="1">
    <citation type="submission" date="2020-05" db="EMBL/GenBank/DDBJ databases">
        <authorList>
            <person name="Chiriac C."/>
            <person name="Salcher M."/>
            <person name="Ghai R."/>
            <person name="Kavagutti S V."/>
        </authorList>
    </citation>
    <scope>NUCLEOTIDE SEQUENCE</scope>
</reference>
<accession>A0A6J6QJ02</accession>
<dbReference type="SMART" id="SM00327">
    <property type="entry name" value="VWA"/>
    <property type="match status" value="1"/>
</dbReference>
<dbReference type="EMBL" id="CAFBOG010000028">
    <property type="protein sequence ID" value="CAB4971785.1"/>
    <property type="molecule type" value="Genomic_DNA"/>
</dbReference>
<keyword evidence="3 5" id="KW-1133">Transmembrane helix</keyword>
<evidence type="ECO:0000313" key="7">
    <source>
        <dbReference type="EMBL" id="CAB4711801.1"/>
    </source>
</evidence>
<evidence type="ECO:0000256" key="5">
    <source>
        <dbReference type="SAM" id="Phobius"/>
    </source>
</evidence>
<sequence>MTEWFLVPMRLWCLLGVVALVATYVFMQFKRPRYTVRFSNLNLLDKVAPKRPGWRRHLGAGFFALALTTLVIAYAQPIMTTKVPQERTTIMLAIDTSLSMAAEDVAPNRLEAAQAAAVAFLDELPDDLNVGLVSFAGTAQLLVPPTQDHESIKTAIDGLELDKATAIGDAVKLSLEVIADQAVGVTDGVPDAAIVLISDGETTVGLPTEEAIPLAQEAGIAVSTIAYGTANGQIMVDDDGDGVGQLTGVPVNVEELKGLAEDTGGTAYTAESATDLAKVYEELGSTIGFEEQDTDVSYKFVGAGLVMMLIAAACSLRWSTRLP</sequence>
<organism evidence="7">
    <name type="scientific">freshwater metagenome</name>
    <dbReference type="NCBI Taxonomy" id="449393"/>
    <lineage>
        <taxon>unclassified sequences</taxon>
        <taxon>metagenomes</taxon>
        <taxon>ecological metagenomes</taxon>
    </lineage>
</organism>
<dbReference type="EMBL" id="CAFAAQ010000029">
    <property type="protein sequence ID" value="CAB4799998.1"/>
    <property type="molecule type" value="Genomic_DNA"/>
</dbReference>
<evidence type="ECO:0000256" key="1">
    <source>
        <dbReference type="ARBA" id="ARBA00022475"/>
    </source>
</evidence>
<evidence type="ECO:0000313" key="11">
    <source>
        <dbReference type="EMBL" id="CAB5062691.1"/>
    </source>
</evidence>
<evidence type="ECO:0000259" key="6">
    <source>
        <dbReference type="PROSITE" id="PS50234"/>
    </source>
</evidence>
<keyword evidence="2 5" id="KW-0812">Transmembrane</keyword>
<dbReference type="EMBL" id="CAFBQW010000023">
    <property type="protein sequence ID" value="CAB5062691.1"/>
    <property type="molecule type" value="Genomic_DNA"/>
</dbReference>
<dbReference type="Pfam" id="PF13519">
    <property type="entry name" value="VWA_2"/>
    <property type="match status" value="1"/>
</dbReference>
<keyword evidence="1" id="KW-1003">Cell membrane</keyword>
<dbReference type="EMBL" id="CAEZXS010000217">
    <property type="protein sequence ID" value="CAB4711801.1"/>
    <property type="molecule type" value="Genomic_DNA"/>
</dbReference>
<feature type="transmembrane region" description="Helical" evidence="5">
    <location>
        <begin position="6"/>
        <end position="27"/>
    </location>
</feature>
<proteinExistence type="predicted"/>
<evidence type="ECO:0000256" key="2">
    <source>
        <dbReference type="ARBA" id="ARBA00022692"/>
    </source>
</evidence>
<name>A0A6J6QJ02_9ZZZZ</name>
<evidence type="ECO:0000313" key="9">
    <source>
        <dbReference type="EMBL" id="CAB4971785.1"/>
    </source>
</evidence>
<dbReference type="EMBL" id="CAFBPW010000052">
    <property type="protein sequence ID" value="CAB5031299.1"/>
    <property type="molecule type" value="Genomic_DNA"/>
</dbReference>
<dbReference type="InterPro" id="IPR050768">
    <property type="entry name" value="UPF0353/GerABKA_families"/>
</dbReference>
<evidence type="ECO:0000313" key="10">
    <source>
        <dbReference type="EMBL" id="CAB5031299.1"/>
    </source>
</evidence>
<dbReference type="InterPro" id="IPR002035">
    <property type="entry name" value="VWF_A"/>
</dbReference>
<evidence type="ECO:0000313" key="8">
    <source>
        <dbReference type="EMBL" id="CAB4799998.1"/>
    </source>
</evidence>
<evidence type="ECO:0000256" key="4">
    <source>
        <dbReference type="ARBA" id="ARBA00023136"/>
    </source>
</evidence>
<dbReference type="PROSITE" id="PS50234">
    <property type="entry name" value="VWFA"/>
    <property type="match status" value="1"/>
</dbReference>
<evidence type="ECO:0000256" key="3">
    <source>
        <dbReference type="ARBA" id="ARBA00022989"/>
    </source>
</evidence>
<dbReference type="AlphaFoldDB" id="A0A6J6QJ02"/>
<dbReference type="Gene3D" id="3.40.50.410">
    <property type="entry name" value="von Willebrand factor, type A domain"/>
    <property type="match status" value="1"/>
</dbReference>
<feature type="domain" description="VWFA" evidence="6">
    <location>
        <begin position="89"/>
        <end position="283"/>
    </location>
</feature>
<dbReference type="PANTHER" id="PTHR22550">
    <property type="entry name" value="SPORE GERMINATION PROTEIN"/>
    <property type="match status" value="1"/>
</dbReference>
<keyword evidence="4 5" id="KW-0472">Membrane</keyword>
<protein>
    <submittedName>
        <fullName evidence="7">Unannotated protein</fullName>
    </submittedName>
</protein>